<reference evidence="4" key="1">
    <citation type="submission" date="2025-08" db="UniProtKB">
        <authorList>
            <consortium name="RefSeq"/>
        </authorList>
    </citation>
    <scope>IDENTIFICATION</scope>
</reference>
<feature type="signal peptide" evidence="1">
    <location>
        <begin position="1"/>
        <end position="22"/>
    </location>
</feature>
<dbReference type="Proteomes" id="UP001165740">
    <property type="component" value="Chromosome 8"/>
</dbReference>
<sequence length="508" mass="56514">MIVFLVEALCTLVHLLALTVHADVQVPINSNWNSGFQGDACFDITSELHSWNITMTFDLPVLSLETWTADVVEIREGGKVFVLQNKEWNKEEHVGDKLCLGFQGHTNGDMVPKLTASISGLPNGGSNDPTTTYTSIDVTVPFSDVSTTTLSPVVRNRLVIDGNHFTYNGKRIFLSGGNLPWISYAHDFGDGQFQSIKNQLEEQLKKLHEAGGNSLRLWIHVQGETSPAFDSNGMVTGLDTKGTFLDDFKELLRLALQYNIFLFPTLWNAGVDQDPHHRLDGLLRDSSKLQSYIDNALTPLVKSVNAHPALGGWDIMHEPEGMLNPDVNNDEPCFNTTFLLNSGVGWAVKKYDYEQILRFLNWQAAAIKAVDTNNIVSVGVWNPKSNTDQFGMFDFYSDSCLVKAGGKPLGVMDFFQYHSNSWHGVFDDVSPFKHSSSDYKVNKPILIGGFWETDGGGMTITQMFDYVYKHGYAGAWSWDLLGEGDSQRAAIAHIKDYTDNGQIPIVLQ</sequence>
<proteinExistence type="predicted"/>
<keyword evidence="1" id="KW-0732">Signal</keyword>
<evidence type="ECO:0000313" key="3">
    <source>
        <dbReference type="Proteomes" id="UP001165740"/>
    </source>
</evidence>
<dbReference type="Gene3D" id="2.60.40.290">
    <property type="match status" value="1"/>
</dbReference>
<dbReference type="GO" id="GO:0030247">
    <property type="term" value="F:polysaccharide binding"/>
    <property type="evidence" value="ECO:0007669"/>
    <property type="project" value="InterPro"/>
</dbReference>
<dbReference type="RefSeq" id="XP_055895653.1">
    <property type="nucleotide sequence ID" value="XM_056039678.1"/>
</dbReference>
<protein>
    <submittedName>
        <fullName evidence="4">Mannan endo-1,4-beta-mannosidase-like isoform X1</fullName>
    </submittedName>
</protein>
<keyword evidence="3" id="KW-1185">Reference proteome</keyword>
<dbReference type="AlphaFoldDB" id="A0A9W3B878"/>
<dbReference type="InterPro" id="IPR008965">
    <property type="entry name" value="CBM2/CBM3_carb-bd_dom_sf"/>
</dbReference>
<dbReference type="InterPro" id="IPR017853">
    <property type="entry name" value="GH"/>
</dbReference>
<feature type="domain" description="CBM2" evidence="2">
    <location>
        <begin position="24"/>
        <end position="118"/>
    </location>
</feature>
<evidence type="ECO:0000259" key="2">
    <source>
        <dbReference type="Pfam" id="PF00553"/>
    </source>
</evidence>
<dbReference type="SUPFAM" id="SSF49384">
    <property type="entry name" value="Carbohydrate-binding domain"/>
    <property type="match status" value="1"/>
</dbReference>
<dbReference type="SUPFAM" id="SSF51445">
    <property type="entry name" value="(Trans)glycosidases"/>
    <property type="match status" value="1"/>
</dbReference>
<name>A0A9W3B878_BIOGL</name>
<dbReference type="PANTHER" id="PTHR37398:SF3">
    <property type="entry name" value="GLYCOSIDE HYDROLASE FAMILY 5 DOMAIN-CONTAINING PROTEIN"/>
    <property type="match status" value="1"/>
</dbReference>
<gene>
    <name evidence="4" type="primary">LOC106059287</name>
</gene>
<dbReference type="Gene3D" id="3.20.20.80">
    <property type="entry name" value="Glycosidases"/>
    <property type="match status" value="1"/>
</dbReference>
<evidence type="ECO:0000313" key="4">
    <source>
        <dbReference type="RefSeq" id="XP_055895653.1"/>
    </source>
</evidence>
<organism evidence="3 4">
    <name type="scientific">Biomphalaria glabrata</name>
    <name type="common">Bloodfluke planorb</name>
    <name type="synonym">Freshwater snail</name>
    <dbReference type="NCBI Taxonomy" id="6526"/>
    <lineage>
        <taxon>Eukaryota</taxon>
        <taxon>Metazoa</taxon>
        <taxon>Spiralia</taxon>
        <taxon>Lophotrochozoa</taxon>
        <taxon>Mollusca</taxon>
        <taxon>Gastropoda</taxon>
        <taxon>Heterobranchia</taxon>
        <taxon>Euthyneura</taxon>
        <taxon>Panpulmonata</taxon>
        <taxon>Hygrophila</taxon>
        <taxon>Lymnaeoidea</taxon>
        <taxon>Planorbidae</taxon>
        <taxon>Biomphalaria</taxon>
    </lineage>
</organism>
<dbReference type="PANTHER" id="PTHR37398">
    <property type="entry name" value="ENDO-BETA-1,4-MANNANASE"/>
    <property type="match status" value="1"/>
</dbReference>
<evidence type="ECO:0000256" key="1">
    <source>
        <dbReference type="SAM" id="SignalP"/>
    </source>
</evidence>
<feature type="chain" id="PRO_5040770385" evidence="1">
    <location>
        <begin position="23"/>
        <end position="508"/>
    </location>
</feature>
<dbReference type="GO" id="GO:0005975">
    <property type="term" value="P:carbohydrate metabolic process"/>
    <property type="evidence" value="ECO:0007669"/>
    <property type="project" value="InterPro"/>
</dbReference>
<dbReference type="InterPro" id="IPR012291">
    <property type="entry name" value="CBM2_carb-bd_dom_sf"/>
</dbReference>
<accession>A0A9W3B878</accession>
<dbReference type="OrthoDB" id="406631at2759"/>
<dbReference type="GO" id="GO:0004553">
    <property type="term" value="F:hydrolase activity, hydrolyzing O-glycosyl compounds"/>
    <property type="evidence" value="ECO:0007669"/>
    <property type="project" value="InterPro"/>
</dbReference>
<dbReference type="Pfam" id="PF00553">
    <property type="entry name" value="CBM_2"/>
    <property type="match status" value="1"/>
</dbReference>
<dbReference type="InterPro" id="IPR001919">
    <property type="entry name" value="CBD2"/>
</dbReference>
<dbReference type="OMA" id="FYSTHAY"/>
<dbReference type="GeneID" id="106059287"/>